<accession>A0ABT6QV81</accession>
<evidence type="ECO:0000313" key="2">
    <source>
        <dbReference type="Proteomes" id="UP001159100"/>
    </source>
</evidence>
<evidence type="ECO:0000313" key="1">
    <source>
        <dbReference type="EMBL" id="MDI2594822.1"/>
    </source>
</evidence>
<name>A0ABT6QV81_9PSED</name>
<organism evidence="1 2">
    <name type="scientific">Pseudomonas fungipugnans</name>
    <dbReference type="NCBI Taxonomy" id="3024217"/>
    <lineage>
        <taxon>Bacteria</taxon>
        <taxon>Pseudomonadati</taxon>
        <taxon>Pseudomonadota</taxon>
        <taxon>Gammaproteobacteria</taxon>
        <taxon>Pseudomonadales</taxon>
        <taxon>Pseudomonadaceae</taxon>
        <taxon>Pseudomonas</taxon>
    </lineage>
</organism>
<reference evidence="1 2" key="1">
    <citation type="submission" date="2023-02" db="EMBL/GenBank/DDBJ databases">
        <title>Pseudomonas chrutzelriedensis sp. nov., a potently antifungal strain isolated from moss.</title>
        <authorList>
            <person name="Schnyder A."/>
            <person name="Kalawong R."/>
            <person name="Eberl L."/>
            <person name="Agnoli K."/>
        </authorList>
    </citation>
    <scope>NUCLEOTIDE SEQUENCE [LARGE SCALE GENOMIC DNA]</scope>
    <source>
        <strain evidence="1 2">681</strain>
    </source>
</reference>
<dbReference type="EMBL" id="JARBWL010000002">
    <property type="protein sequence ID" value="MDI2594822.1"/>
    <property type="molecule type" value="Genomic_DNA"/>
</dbReference>
<sequence length="159" mass="16748">MSAIGTLSPGNAGLSPLIDNSKVAVVDDADMTQAPFENPAMVEGVKVTLSGAGIDKATGGKDENSDIEESGLPENIQQILKMIRRLQQIAEKMADMQAVMKDKRLSLEEIKARLGTLQAFITNLNGGMIVANTALSKAMKQAGLGPDQILKAASLLLKS</sequence>
<proteinExistence type="predicted"/>
<keyword evidence="2" id="KW-1185">Reference proteome</keyword>
<comment type="caution">
    <text evidence="1">The sequence shown here is derived from an EMBL/GenBank/DDBJ whole genome shotgun (WGS) entry which is preliminary data.</text>
</comment>
<dbReference type="Proteomes" id="UP001159100">
    <property type="component" value="Unassembled WGS sequence"/>
</dbReference>
<gene>
    <name evidence="1" type="ORF">POF45_25825</name>
</gene>
<protein>
    <submittedName>
        <fullName evidence="1">Uncharacterized protein</fullName>
    </submittedName>
</protein>
<dbReference type="RefSeq" id="WP_282317019.1">
    <property type="nucleotide sequence ID" value="NZ_JARBWL010000002.1"/>
</dbReference>